<dbReference type="Gene3D" id="3.40.720.10">
    <property type="entry name" value="Alkaline Phosphatase, subunit A"/>
    <property type="match status" value="1"/>
</dbReference>
<evidence type="ECO:0000256" key="5">
    <source>
        <dbReference type="SAM" id="SignalP"/>
    </source>
</evidence>
<sequence length="460" mass="49462">MLRPVVPILRAAVLALLVVASAARPTSAAAQASASRPNIVVVFTDDLGYGDLSSYGHPSIRTPHIDGLGAQGVRLTSFYAAASVCTPSRAALLTGRYAARTGLTRVLFPSADTGFAASEVTMAEALRARGYRTAAVGKWHLGARARFLPTAHGFDTFFGVPYSNDMDAAQGYAPLPLLRDTSIVEQPTDQSTHTTRFTDEAIRVVRESRGRPFFVYLAYTMPHVPLHPSAAFRGRSRAGAYGDVIEELDANVGRLLAALRQAGVERNTIVVFTSDNGPWQSIPKAHVANGMQPWDGGSAGPFRGAKFSTYEGGFRVPAVVRWPARIPAGRTSGELATTMDLYTTLLRAAGARVPGDRVVDGHDILPMLAGRGPTPTTELFYMWNDSVEAVRDVRWKLRLTNRGRAGVAAGAAPVPELYDLDVDPGERYDVAEQHPEIVARLRARIAAFVRELGTRGPATS</sequence>
<dbReference type="AlphaFoldDB" id="A0AA37QGJ3"/>
<keyword evidence="8" id="KW-1185">Reference proteome</keyword>
<evidence type="ECO:0000256" key="4">
    <source>
        <dbReference type="ARBA" id="ARBA00022837"/>
    </source>
</evidence>
<dbReference type="InterPro" id="IPR000917">
    <property type="entry name" value="Sulfatase_N"/>
</dbReference>
<comment type="caution">
    <text evidence="7">The sequence shown here is derived from an EMBL/GenBank/DDBJ whole genome shotgun (WGS) entry which is preliminary data.</text>
</comment>
<evidence type="ECO:0000256" key="1">
    <source>
        <dbReference type="ARBA" id="ARBA00008779"/>
    </source>
</evidence>
<evidence type="ECO:0000259" key="6">
    <source>
        <dbReference type="Pfam" id="PF00884"/>
    </source>
</evidence>
<keyword evidence="4" id="KW-0106">Calcium</keyword>
<keyword evidence="5" id="KW-0732">Signal</keyword>
<dbReference type="PROSITE" id="PS00523">
    <property type="entry name" value="SULFATASE_1"/>
    <property type="match status" value="1"/>
</dbReference>
<evidence type="ECO:0000313" key="7">
    <source>
        <dbReference type="EMBL" id="GLC26388.1"/>
    </source>
</evidence>
<dbReference type="InterPro" id="IPR050738">
    <property type="entry name" value="Sulfatase"/>
</dbReference>
<dbReference type="Gene3D" id="3.30.1120.10">
    <property type="match status" value="1"/>
</dbReference>
<evidence type="ECO:0000313" key="8">
    <source>
        <dbReference type="Proteomes" id="UP001161325"/>
    </source>
</evidence>
<evidence type="ECO:0000256" key="2">
    <source>
        <dbReference type="ARBA" id="ARBA00022723"/>
    </source>
</evidence>
<feature type="signal peptide" evidence="5">
    <location>
        <begin position="1"/>
        <end position="22"/>
    </location>
</feature>
<dbReference type="RefSeq" id="WP_284350841.1">
    <property type="nucleotide sequence ID" value="NZ_BRXS01000004.1"/>
</dbReference>
<proteinExistence type="inferred from homology"/>
<feature type="chain" id="PRO_5041446523" evidence="5">
    <location>
        <begin position="23"/>
        <end position="460"/>
    </location>
</feature>
<dbReference type="PROSITE" id="PS00149">
    <property type="entry name" value="SULFATASE_2"/>
    <property type="match status" value="1"/>
</dbReference>
<dbReference type="Proteomes" id="UP001161325">
    <property type="component" value="Unassembled WGS sequence"/>
</dbReference>
<dbReference type="EMBL" id="BRXS01000004">
    <property type="protein sequence ID" value="GLC26388.1"/>
    <property type="molecule type" value="Genomic_DNA"/>
</dbReference>
<comment type="similarity">
    <text evidence="1">Belongs to the sulfatase family.</text>
</comment>
<organism evidence="7 8">
    <name type="scientific">Roseisolibacter agri</name>
    <dbReference type="NCBI Taxonomy" id="2014610"/>
    <lineage>
        <taxon>Bacteria</taxon>
        <taxon>Pseudomonadati</taxon>
        <taxon>Gemmatimonadota</taxon>
        <taxon>Gemmatimonadia</taxon>
        <taxon>Gemmatimonadales</taxon>
        <taxon>Gemmatimonadaceae</taxon>
        <taxon>Roseisolibacter</taxon>
    </lineage>
</organism>
<dbReference type="PANTHER" id="PTHR42693">
    <property type="entry name" value="ARYLSULFATASE FAMILY MEMBER"/>
    <property type="match status" value="1"/>
</dbReference>
<evidence type="ECO:0000256" key="3">
    <source>
        <dbReference type="ARBA" id="ARBA00022801"/>
    </source>
</evidence>
<feature type="domain" description="Sulfatase N-terminal" evidence="6">
    <location>
        <begin position="37"/>
        <end position="351"/>
    </location>
</feature>
<reference evidence="7" key="1">
    <citation type="submission" date="2022-08" db="EMBL/GenBank/DDBJ databases">
        <title>Draft genome sequencing of Roseisolibacter agri AW1220.</title>
        <authorList>
            <person name="Tobiishi Y."/>
            <person name="Tonouchi A."/>
        </authorList>
    </citation>
    <scope>NUCLEOTIDE SEQUENCE</scope>
    <source>
        <strain evidence="7">AW1220</strain>
    </source>
</reference>
<dbReference type="CDD" id="cd16026">
    <property type="entry name" value="GALNS_like"/>
    <property type="match status" value="1"/>
</dbReference>
<accession>A0AA37QGJ3</accession>
<dbReference type="GO" id="GO:0046872">
    <property type="term" value="F:metal ion binding"/>
    <property type="evidence" value="ECO:0007669"/>
    <property type="project" value="UniProtKB-KW"/>
</dbReference>
<dbReference type="InterPro" id="IPR017850">
    <property type="entry name" value="Alkaline_phosphatase_core_sf"/>
</dbReference>
<gene>
    <name evidence="7" type="primary">arsA</name>
    <name evidence="7" type="ORF">rosag_29010</name>
</gene>
<keyword evidence="2" id="KW-0479">Metal-binding</keyword>
<name>A0AA37QGJ3_9BACT</name>
<dbReference type="PANTHER" id="PTHR42693:SF53">
    <property type="entry name" value="ENDO-4-O-SULFATASE"/>
    <property type="match status" value="1"/>
</dbReference>
<keyword evidence="3" id="KW-0378">Hydrolase</keyword>
<dbReference type="GO" id="GO:0004065">
    <property type="term" value="F:arylsulfatase activity"/>
    <property type="evidence" value="ECO:0007669"/>
    <property type="project" value="TreeGrafter"/>
</dbReference>
<dbReference type="InterPro" id="IPR024607">
    <property type="entry name" value="Sulfatase_CS"/>
</dbReference>
<dbReference type="SUPFAM" id="SSF53649">
    <property type="entry name" value="Alkaline phosphatase-like"/>
    <property type="match status" value="1"/>
</dbReference>
<dbReference type="Pfam" id="PF00884">
    <property type="entry name" value="Sulfatase"/>
    <property type="match status" value="1"/>
</dbReference>
<protein>
    <submittedName>
        <fullName evidence="7">Arylsulfatase</fullName>
    </submittedName>
</protein>